<protein>
    <submittedName>
        <fullName evidence="2">Uncharacterized protein</fullName>
    </submittedName>
</protein>
<reference evidence="2 3" key="1">
    <citation type="submission" date="2020-02" db="EMBL/GenBank/DDBJ databases">
        <authorList>
            <person name="Ferguson B K."/>
        </authorList>
    </citation>
    <scope>NUCLEOTIDE SEQUENCE [LARGE SCALE GENOMIC DNA]</scope>
</reference>
<keyword evidence="3" id="KW-1185">Reference proteome</keyword>
<feature type="region of interest" description="Disordered" evidence="1">
    <location>
        <begin position="87"/>
        <end position="120"/>
    </location>
</feature>
<sequence length="120" mass="14386">MACAFEYIDAVERAQCINAYYMLETASQRAARVTAPNQFGERMQKRIWKIEKYWIKISFKKCPTMIQFYKMLLYTPRELLHTAHDASHVRKEQQQERHTRVLASHRCKARMQSSGERERE</sequence>
<evidence type="ECO:0000313" key="3">
    <source>
        <dbReference type="Proteomes" id="UP000479190"/>
    </source>
</evidence>
<organism evidence="2 3">
    <name type="scientific">Trichogramma brassicae</name>
    <dbReference type="NCBI Taxonomy" id="86971"/>
    <lineage>
        <taxon>Eukaryota</taxon>
        <taxon>Metazoa</taxon>
        <taxon>Ecdysozoa</taxon>
        <taxon>Arthropoda</taxon>
        <taxon>Hexapoda</taxon>
        <taxon>Insecta</taxon>
        <taxon>Pterygota</taxon>
        <taxon>Neoptera</taxon>
        <taxon>Endopterygota</taxon>
        <taxon>Hymenoptera</taxon>
        <taxon>Apocrita</taxon>
        <taxon>Proctotrupomorpha</taxon>
        <taxon>Chalcidoidea</taxon>
        <taxon>Trichogrammatidae</taxon>
        <taxon>Trichogramma</taxon>
    </lineage>
</organism>
<name>A0A6H5IW15_9HYME</name>
<dbReference type="AlphaFoldDB" id="A0A6H5IW15"/>
<evidence type="ECO:0000313" key="2">
    <source>
        <dbReference type="EMBL" id="CAB0041597.1"/>
    </source>
</evidence>
<dbReference type="EMBL" id="CADCXV010001127">
    <property type="protein sequence ID" value="CAB0041597.1"/>
    <property type="molecule type" value="Genomic_DNA"/>
</dbReference>
<dbReference type="Proteomes" id="UP000479190">
    <property type="component" value="Unassembled WGS sequence"/>
</dbReference>
<proteinExistence type="predicted"/>
<accession>A0A6H5IW15</accession>
<feature type="compositionally biased region" description="Basic and acidic residues" evidence="1">
    <location>
        <begin position="87"/>
        <end position="99"/>
    </location>
</feature>
<evidence type="ECO:0000256" key="1">
    <source>
        <dbReference type="SAM" id="MobiDB-lite"/>
    </source>
</evidence>
<gene>
    <name evidence="2" type="ORF">TBRA_LOCUS13263</name>
</gene>